<dbReference type="AlphaFoldDB" id="A0A809RP11"/>
<dbReference type="SUPFAM" id="SSF140478">
    <property type="entry name" value="LemA-like"/>
    <property type="match status" value="1"/>
</dbReference>
<evidence type="ECO:0000256" key="3">
    <source>
        <dbReference type="ARBA" id="ARBA00022692"/>
    </source>
</evidence>
<dbReference type="Pfam" id="PF04011">
    <property type="entry name" value="LemA"/>
    <property type="match status" value="1"/>
</dbReference>
<comment type="similarity">
    <text evidence="2">Belongs to the LemA family.</text>
</comment>
<evidence type="ECO:0000256" key="1">
    <source>
        <dbReference type="ARBA" id="ARBA00004167"/>
    </source>
</evidence>
<sequence>MGIASLVVLGLIVVAVVYGVMIYNGLVQVKHAVSKAWANIDVLLKQRHDELPKLVETCKQYKQFEQETLQRVIEARSQVHAARESQDIAALGQAEGALRMGLGRLFAIAEAYPDLKANENFLQLQSRITALENAIADRRELYNEAVNINNVRIEQFPDSIIAGLFRFGARPLLEFASAEKADVDMKALFS</sequence>
<evidence type="ECO:0000313" key="6">
    <source>
        <dbReference type="EMBL" id="BBO21322.1"/>
    </source>
</evidence>
<evidence type="ECO:0000256" key="5">
    <source>
        <dbReference type="ARBA" id="ARBA00023136"/>
    </source>
</evidence>
<dbReference type="GO" id="GO:0016020">
    <property type="term" value="C:membrane"/>
    <property type="evidence" value="ECO:0007669"/>
    <property type="project" value="UniProtKB-SubCell"/>
</dbReference>
<name>A0A809RP11_9PROT</name>
<evidence type="ECO:0000256" key="4">
    <source>
        <dbReference type="ARBA" id="ARBA00022989"/>
    </source>
</evidence>
<dbReference type="InterPro" id="IPR007156">
    <property type="entry name" value="MamQ_LemA"/>
</dbReference>
<keyword evidence="3" id="KW-0812">Transmembrane</keyword>
<dbReference type="EMBL" id="AP021857">
    <property type="protein sequence ID" value="BBO21322.1"/>
    <property type="molecule type" value="Genomic_DNA"/>
</dbReference>
<proteinExistence type="inferred from homology"/>
<evidence type="ECO:0000313" key="7">
    <source>
        <dbReference type="Proteomes" id="UP000662914"/>
    </source>
</evidence>
<dbReference type="PANTHER" id="PTHR34478">
    <property type="entry name" value="PROTEIN LEMA"/>
    <property type="match status" value="1"/>
</dbReference>
<dbReference type="Gene3D" id="1.20.1440.20">
    <property type="entry name" value="LemA-like domain"/>
    <property type="match status" value="1"/>
</dbReference>
<keyword evidence="4" id="KW-1133">Transmembrane helix</keyword>
<protein>
    <submittedName>
        <fullName evidence="6">LemA family protein</fullName>
    </submittedName>
</protein>
<organism evidence="6 7">
    <name type="scientific">Candidatus Desulfobacillus denitrificans</name>
    <dbReference type="NCBI Taxonomy" id="2608985"/>
    <lineage>
        <taxon>Bacteria</taxon>
        <taxon>Pseudomonadati</taxon>
        <taxon>Pseudomonadota</taxon>
        <taxon>Betaproteobacteria</taxon>
        <taxon>Candidatus Desulfobacillus</taxon>
    </lineage>
</organism>
<accession>A0A809RP11</accession>
<comment type="subcellular location">
    <subcellularLocation>
        <location evidence="1">Membrane</location>
        <topology evidence="1">Single-pass membrane protein</topology>
    </subcellularLocation>
</comment>
<evidence type="ECO:0000256" key="2">
    <source>
        <dbReference type="ARBA" id="ARBA00008854"/>
    </source>
</evidence>
<keyword evidence="5" id="KW-0472">Membrane</keyword>
<dbReference type="InterPro" id="IPR023353">
    <property type="entry name" value="LemA-like_dom_sf"/>
</dbReference>
<dbReference type="PANTHER" id="PTHR34478:SF1">
    <property type="entry name" value="PROTEIN LEMA"/>
    <property type="match status" value="1"/>
</dbReference>
<dbReference type="Proteomes" id="UP000662914">
    <property type="component" value="Chromosome"/>
</dbReference>
<reference evidence="6" key="1">
    <citation type="journal article" name="DNA Res.">
        <title>The physiological potential of anammox bacteria as revealed by their core genome structure.</title>
        <authorList>
            <person name="Okubo T."/>
            <person name="Toyoda A."/>
            <person name="Fukuhara K."/>
            <person name="Uchiyama I."/>
            <person name="Harigaya Y."/>
            <person name="Kuroiwa M."/>
            <person name="Suzuki T."/>
            <person name="Murakami Y."/>
            <person name="Suwa Y."/>
            <person name="Takami H."/>
        </authorList>
    </citation>
    <scope>NUCLEOTIDE SEQUENCE</scope>
    <source>
        <strain evidence="6">317325-3</strain>
    </source>
</reference>
<dbReference type="KEGG" id="ddz:DSYM_20210"/>
<gene>
    <name evidence="6" type="ORF">DSYM_20210</name>
</gene>